<dbReference type="GO" id="GO:0009103">
    <property type="term" value="P:lipopolysaccharide biosynthetic process"/>
    <property type="evidence" value="ECO:0007669"/>
    <property type="project" value="TreeGrafter"/>
</dbReference>
<keyword evidence="4" id="KW-0012">Acyltransferase</keyword>
<feature type="transmembrane region" description="Helical" evidence="1">
    <location>
        <begin position="192"/>
        <end position="210"/>
    </location>
</feature>
<gene>
    <name evidence="4" type="ORF">SAMN04487966_101253</name>
</gene>
<feature type="transmembrane region" description="Helical" evidence="1">
    <location>
        <begin position="92"/>
        <end position="112"/>
    </location>
</feature>
<proteinExistence type="predicted"/>
<dbReference type="SUPFAM" id="SSF52266">
    <property type="entry name" value="SGNH hydrolase"/>
    <property type="match status" value="1"/>
</dbReference>
<dbReference type="InterPro" id="IPR050879">
    <property type="entry name" value="Acyltransferase_3"/>
</dbReference>
<dbReference type="InterPro" id="IPR043968">
    <property type="entry name" value="SGNH"/>
</dbReference>
<dbReference type="PANTHER" id="PTHR23028">
    <property type="entry name" value="ACETYLTRANSFERASE"/>
    <property type="match status" value="1"/>
</dbReference>
<keyword evidence="1" id="KW-0472">Membrane</keyword>
<feature type="transmembrane region" description="Helical" evidence="1">
    <location>
        <begin position="164"/>
        <end position="180"/>
    </location>
</feature>
<keyword evidence="4" id="KW-0378">Hydrolase</keyword>
<dbReference type="Proteomes" id="UP000198881">
    <property type="component" value="Unassembled WGS sequence"/>
</dbReference>
<feature type="transmembrane region" description="Helical" evidence="1">
    <location>
        <begin position="253"/>
        <end position="270"/>
    </location>
</feature>
<dbReference type="EMBL" id="FPCG01000001">
    <property type="protein sequence ID" value="SFV20236.1"/>
    <property type="molecule type" value="Genomic_DNA"/>
</dbReference>
<feature type="transmembrane region" description="Helical" evidence="1">
    <location>
        <begin position="230"/>
        <end position="246"/>
    </location>
</feature>
<evidence type="ECO:0000259" key="3">
    <source>
        <dbReference type="Pfam" id="PF19040"/>
    </source>
</evidence>
<dbReference type="GO" id="GO:0016020">
    <property type="term" value="C:membrane"/>
    <property type="evidence" value="ECO:0007669"/>
    <property type="project" value="TreeGrafter"/>
</dbReference>
<keyword evidence="1" id="KW-1133">Transmembrane helix</keyword>
<organism evidence="4 5">
    <name type="scientific">Micrococcus terreus</name>
    <dbReference type="NCBI Taxonomy" id="574650"/>
    <lineage>
        <taxon>Bacteria</taxon>
        <taxon>Bacillati</taxon>
        <taxon>Actinomycetota</taxon>
        <taxon>Actinomycetes</taxon>
        <taxon>Micrococcales</taxon>
        <taxon>Micrococcaceae</taxon>
        <taxon>Micrococcus</taxon>
    </lineage>
</organism>
<feature type="transmembrane region" description="Helical" evidence="1">
    <location>
        <begin position="318"/>
        <end position="337"/>
    </location>
</feature>
<protein>
    <submittedName>
        <fullName evidence="4">Peptidoglycan/LPS O-acetylase OafA/YrhL, contains acyltransferase and SGNH-hydrolase domains</fullName>
    </submittedName>
</protein>
<dbReference type="GO" id="GO:0016787">
    <property type="term" value="F:hydrolase activity"/>
    <property type="evidence" value="ECO:0007669"/>
    <property type="project" value="UniProtKB-KW"/>
</dbReference>
<feature type="domain" description="SGNH" evidence="3">
    <location>
        <begin position="496"/>
        <end position="713"/>
    </location>
</feature>
<accession>A0A1I7ME82</accession>
<feature type="transmembrane region" description="Helical" evidence="1">
    <location>
        <begin position="52"/>
        <end position="71"/>
    </location>
</feature>
<dbReference type="GO" id="GO:0016747">
    <property type="term" value="F:acyltransferase activity, transferring groups other than amino-acyl groups"/>
    <property type="evidence" value="ECO:0007669"/>
    <property type="project" value="InterPro"/>
</dbReference>
<dbReference type="AlphaFoldDB" id="A0A1I7ME82"/>
<evidence type="ECO:0000313" key="4">
    <source>
        <dbReference type="EMBL" id="SFV20236.1"/>
    </source>
</evidence>
<dbReference type="Pfam" id="PF19040">
    <property type="entry name" value="SGNH"/>
    <property type="match status" value="1"/>
</dbReference>
<dbReference type="InterPro" id="IPR002656">
    <property type="entry name" value="Acyl_transf_3_dom"/>
</dbReference>
<name>A0A1I7ME82_9MICC</name>
<evidence type="ECO:0000256" key="1">
    <source>
        <dbReference type="SAM" id="Phobius"/>
    </source>
</evidence>
<dbReference type="STRING" id="574650.SAMN04487966_101253"/>
<dbReference type="Pfam" id="PF01757">
    <property type="entry name" value="Acyl_transf_3"/>
    <property type="match status" value="1"/>
</dbReference>
<feature type="transmembrane region" description="Helical" evidence="1">
    <location>
        <begin position="276"/>
        <end position="297"/>
    </location>
</feature>
<reference evidence="4 5" key="1">
    <citation type="submission" date="2016-10" db="EMBL/GenBank/DDBJ databases">
        <authorList>
            <person name="de Groot N.N."/>
        </authorList>
    </citation>
    <scope>NUCLEOTIDE SEQUENCE [LARGE SCALE GENOMIC DNA]</scope>
    <source>
        <strain evidence="4 5">CGMCC 1.7054</strain>
    </source>
</reference>
<keyword evidence="5" id="KW-1185">Reference proteome</keyword>
<keyword evidence="4" id="KW-0808">Transferase</keyword>
<dbReference type="OrthoDB" id="3404679at2"/>
<sequence>MSSGMTAPARPVSAPAAQQPARVFRADIQGLRAFAVIAVIVNHMVGWPVGGFVGVDIFFVISGYLITGHLMKEWERTGRISFVQFYRRRIKRILPASTLALVVTVAAGFVLFPAARAWSTFWDGVWALFFVGNWRFAAEGTDYFAADGPVSPLQHYWSLGVEEQFYFVWPWVMLLALVVVARRRPQVSPRLVASLVIGALSVLSFLWALQETVSAPTVAYFSTLSRAWELGIGALLALAAPLIARVREQARPLMAWIGIAGMVLSLFLVAETSSFPAPVALLPVLSCALVIAAGENGGQRHIGLLTNRVAGYIGDISFSLYLWHMPVIILTASLFVADTVAERLVQILLMAALSMAAYHVWEDPIRRSGWLSGPRHGRAPRRAGRAERLGATSSVALVLVAALLTSLTVSAERQQAQAHQEQQAAVLERELRAGSEEGAQAPVPPGMPAVAAVHGEVEQALRLTSWGDAEADLEAAIGDHTRMDETVRACSDGKLERSHCRLGPEDAQTSVMLVGDSIGRAFVPSVRGNLEQLDWRLELRVNPGCSFIPITREFPTAQARQRCVDHRESVLEDIRAEQPDIVLISNSVIATEDEDGTPVTPQMWQEGLQEYLAVIEDHSEAVVITGPPADKTPASCHVRGGVPLDCLGTITDLRQATTQAEQAAAEATGAALADTTPLFCALGRCPAVVDGVPVKIDRTHITVEYAEHIAPAMGELLTGALESQTSAALD</sequence>
<evidence type="ECO:0000313" key="5">
    <source>
        <dbReference type="Proteomes" id="UP000198881"/>
    </source>
</evidence>
<dbReference type="PANTHER" id="PTHR23028:SF53">
    <property type="entry name" value="ACYL_TRANSF_3 DOMAIN-CONTAINING PROTEIN"/>
    <property type="match status" value="1"/>
</dbReference>
<evidence type="ECO:0000259" key="2">
    <source>
        <dbReference type="Pfam" id="PF01757"/>
    </source>
</evidence>
<feature type="domain" description="Acyltransferase 3" evidence="2">
    <location>
        <begin position="26"/>
        <end position="356"/>
    </location>
</feature>
<keyword evidence="1" id="KW-0812">Transmembrane</keyword>